<dbReference type="AlphaFoldDB" id="A0A7W7N000"/>
<organism evidence="1 2">
    <name type="scientific">Actinomadura livida</name>
    <dbReference type="NCBI Taxonomy" id="79909"/>
    <lineage>
        <taxon>Bacteria</taxon>
        <taxon>Bacillati</taxon>
        <taxon>Actinomycetota</taxon>
        <taxon>Actinomycetes</taxon>
        <taxon>Streptosporangiales</taxon>
        <taxon>Thermomonosporaceae</taxon>
        <taxon>Actinomadura</taxon>
    </lineage>
</organism>
<proteinExistence type="predicted"/>
<evidence type="ECO:0000313" key="2">
    <source>
        <dbReference type="Proteomes" id="UP000549343"/>
    </source>
</evidence>
<evidence type="ECO:0000313" key="1">
    <source>
        <dbReference type="EMBL" id="MBB4777338.1"/>
    </source>
</evidence>
<protein>
    <submittedName>
        <fullName evidence="1">Uncharacterized protein</fullName>
    </submittedName>
</protein>
<dbReference type="Proteomes" id="UP000549343">
    <property type="component" value="Unassembled WGS sequence"/>
</dbReference>
<dbReference type="EMBL" id="JACHMV010000001">
    <property type="protein sequence ID" value="MBB4777338.1"/>
    <property type="molecule type" value="Genomic_DNA"/>
</dbReference>
<gene>
    <name evidence="1" type="ORF">F4557_005756</name>
</gene>
<sequence length="33" mass="3629">MALSAENLTIRKVVYGRLLRSAPDLGMLVIART</sequence>
<name>A0A7W7N000_9ACTN</name>
<reference evidence="1 2" key="1">
    <citation type="submission" date="2020-08" db="EMBL/GenBank/DDBJ databases">
        <title>Sequencing the genomes of 1000 actinobacteria strains.</title>
        <authorList>
            <person name="Klenk H.-P."/>
        </authorList>
    </citation>
    <scope>NUCLEOTIDE SEQUENCE [LARGE SCALE GENOMIC DNA]</scope>
    <source>
        <strain evidence="1 2">DSM 44772</strain>
    </source>
</reference>
<accession>A0A7W7N000</accession>
<comment type="caution">
    <text evidence="1">The sequence shown here is derived from an EMBL/GenBank/DDBJ whole genome shotgun (WGS) entry which is preliminary data.</text>
</comment>